<evidence type="ECO:0000313" key="3">
    <source>
        <dbReference type="EMBL" id="CAF0859527.1"/>
    </source>
</evidence>
<keyword evidence="1" id="KW-0175">Coiled coil</keyword>
<sequence>MDEKSLPECTKSNELIDLDLNSVENTEEQNEEKNDDLNKEEVESKDETHNDQVFSSVLNNTEQFETQYEKKYELCSDLVILVDEDNQSDSKSLNKLNSLSNGDFIEEDFVPNQLNISRSNSNSDDEYSNLKESNLDHLENLKNNLNQFDQNIKVIEQKDKTFLPISSNSHCPMLKSHSTSNITNPTYNYRSILNSDFTNNIIYSEATVLNRNDLSYSSSLSSSYSNINSNLIKSSNNSLTNHLELKFDSLSSIEDNSKFNLNTNALTESTLLVTDDDKLENCTHDETILNKHEANIWSETEAVINQFDQVGPSACGATAILNVLKALNFQFDIEAVCSKVKVNSRIPEEMASTTTLADYLFSRSVAGMNEKELIENIEKASDNKISGQFFHFYPERLIVLSEWLAKWIRKGAVPVALLNLQKSPMWGFVPDAWHHQMIYACDSNFIYLTNPLESKSIEVIMNELTSDSVLLVRSYDVIKRFNANKYNLLDLIMMKNHANKEKKKWYDMNVIGQVLNVLREHKLISENSSSSLQNQLDSNESIVTQAISNEINTSGSFDFIDTQNDSNRYNTPHQIHSNQNHSNSLPYMTHISIPASYKAGITLFAYKDSNLFREIMEESEIEIKK</sequence>
<evidence type="ECO:0000256" key="2">
    <source>
        <dbReference type="SAM" id="MobiDB-lite"/>
    </source>
</evidence>
<reference evidence="3" key="1">
    <citation type="submission" date="2021-02" db="EMBL/GenBank/DDBJ databases">
        <authorList>
            <person name="Nowell W R."/>
        </authorList>
    </citation>
    <scope>NUCLEOTIDE SEQUENCE</scope>
    <source>
        <strain evidence="3">Ploen Becks lab</strain>
    </source>
</reference>
<protein>
    <submittedName>
        <fullName evidence="3">Uncharacterized protein</fullName>
    </submittedName>
</protein>
<name>A0A813WMH1_9BILA</name>
<comment type="caution">
    <text evidence="3">The sequence shown here is derived from an EMBL/GenBank/DDBJ whole genome shotgun (WGS) entry which is preliminary data.</text>
</comment>
<dbReference type="Proteomes" id="UP000663879">
    <property type="component" value="Unassembled WGS sequence"/>
</dbReference>
<dbReference type="AlphaFoldDB" id="A0A813WMH1"/>
<feature type="region of interest" description="Disordered" evidence="2">
    <location>
        <begin position="1"/>
        <end position="50"/>
    </location>
</feature>
<gene>
    <name evidence="3" type="ORF">OXX778_LOCUS9366</name>
</gene>
<dbReference type="EMBL" id="CAJNOC010001377">
    <property type="protein sequence ID" value="CAF0859527.1"/>
    <property type="molecule type" value="Genomic_DNA"/>
</dbReference>
<feature type="compositionally biased region" description="Basic and acidic residues" evidence="2">
    <location>
        <begin position="31"/>
        <end position="50"/>
    </location>
</feature>
<dbReference type="OrthoDB" id="10064600at2759"/>
<feature type="coiled-coil region" evidence="1">
    <location>
        <begin position="131"/>
        <end position="158"/>
    </location>
</feature>
<evidence type="ECO:0000313" key="4">
    <source>
        <dbReference type="Proteomes" id="UP000663879"/>
    </source>
</evidence>
<organism evidence="3 4">
    <name type="scientific">Brachionus calyciflorus</name>
    <dbReference type="NCBI Taxonomy" id="104777"/>
    <lineage>
        <taxon>Eukaryota</taxon>
        <taxon>Metazoa</taxon>
        <taxon>Spiralia</taxon>
        <taxon>Gnathifera</taxon>
        <taxon>Rotifera</taxon>
        <taxon>Eurotatoria</taxon>
        <taxon>Monogononta</taxon>
        <taxon>Pseudotrocha</taxon>
        <taxon>Ploima</taxon>
        <taxon>Brachionidae</taxon>
        <taxon>Brachionus</taxon>
    </lineage>
</organism>
<evidence type="ECO:0000256" key="1">
    <source>
        <dbReference type="SAM" id="Coils"/>
    </source>
</evidence>
<keyword evidence="4" id="KW-1185">Reference proteome</keyword>
<proteinExistence type="predicted"/>
<accession>A0A813WMH1</accession>